<organism evidence="2 3">
    <name type="scientific">Candidatus Kaiserbacteria bacterium RIFOXYD1_FULL_42_15</name>
    <dbReference type="NCBI Taxonomy" id="1798532"/>
    <lineage>
        <taxon>Bacteria</taxon>
        <taxon>Candidatus Kaiseribacteriota</taxon>
    </lineage>
</organism>
<evidence type="ECO:0000256" key="1">
    <source>
        <dbReference type="SAM" id="MobiDB-lite"/>
    </source>
</evidence>
<feature type="compositionally biased region" description="Basic residues" evidence="1">
    <location>
        <begin position="1"/>
        <end position="16"/>
    </location>
</feature>
<evidence type="ECO:0000313" key="3">
    <source>
        <dbReference type="Proteomes" id="UP000179230"/>
    </source>
</evidence>
<gene>
    <name evidence="2" type="ORF">A2592_00990</name>
</gene>
<comment type="caution">
    <text evidence="2">The sequence shown here is derived from an EMBL/GenBank/DDBJ whole genome shotgun (WGS) entry which is preliminary data.</text>
</comment>
<dbReference type="Proteomes" id="UP000179230">
    <property type="component" value="Unassembled WGS sequence"/>
</dbReference>
<proteinExistence type="predicted"/>
<accession>A0A1F6FPB8</accession>
<dbReference type="AlphaFoldDB" id="A0A1F6FPB8"/>
<sequence length="134" mass="15901">MSRKIRQRVRIPRPRATKKETPRDRYGWTCPAKNWHHRQPVCQGGTTTSENLSYVNFNKHRAYHQLFGVTDTYEVAIQLNKTWLPLDWILLPVPTERVLEVLEVLRQMGVVPFEDPIRFGITQTHLDFYREGTR</sequence>
<name>A0A1F6FPB8_9BACT</name>
<feature type="region of interest" description="Disordered" evidence="1">
    <location>
        <begin position="1"/>
        <end position="24"/>
    </location>
</feature>
<dbReference type="EMBL" id="MFMT01000043">
    <property type="protein sequence ID" value="OGG87697.1"/>
    <property type="molecule type" value="Genomic_DNA"/>
</dbReference>
<protein>
    <submittedName>
        <fullName evidence="2">Uncharacterized protein</fullName>
    </submittedName>
</protein>
<reference evidence="2 3" key="1">
    <citation type="journal article" date="2016" name="Nat. Commun.">
        <title>Thousands of microbial genomes shed light on interconnected biogeochemical processes in an aquifer system.</title>
        <authorList>
            <person name="Anantharaman K."/>
            <person name="Brown C.T."/>
            <person name="Hug L.A."/>
            <person name="Sharon I."/>
            <person name="Castelle C.J."/>
            <person name="Probst A.J."/>
            <person name="Thomas B.C."/>
            <person name="Singh A."/>
            <person name="Wilkins M.J."/>
            <person name="Karaoz U."/>
            <person name="Brodie E.L."/>
            <person name="Williams K.H."/>
            <person name="Hubbard S.S."/>
            <person name="Banfield J.F."/>
        </authorList>
    </citation>
    <scope>NUCLEOTIDE SEQUENCE [LARGE SCALE GENOMIC DNA]</scope>
</reference>
<evidence type="ECO:0000313" key="2">
    <source>
        <dbReference type="EMBL" id="OGG87697.1"/>
    </source>
</evidence>